<evidence type="ECO:0000256" key="4">
    <source>
        <dbReference type="ARBA" id="ARBA00023136"/>
    </source>
</evidence>
<protein>
    <submittedName>
        <fullName evidence="7">Tetraspanin-3-like</fullName>
    </submittedName>
</protein>
<evidence type="ECO:0000256" key="2">
    <source>
        <dbReference type="ARBA" id="ARBA00022692"/>
    </source>
</evidence>
<proteinExistence type="predicted"/>
<evidence type="ECO:0000313" key="6">
    <source>
        <dbReference type="Proteomes" id="UP001652622"/>
    </source>
</evidence>
<dbReference type="GO" id="GO:0005886">
    <property type="term" value="C:plasma membrane"/>
    <property type="evidence" value="ECO:0007669"/>
    <property type="project" value="TreeGrafter"/>
</dbReference>
<name>A0A6P9B884_PANGU</name>
<feature type="transmembrane region" description="Helical" evidence="5">
    <location>
        <begin position="258"/>
        <end position="280"/>
    </location>
</feature>
<dbReference type="Gene3D" id="1.10.1450.10">
    <property type="entry name" value="Tetraspanin"/>
    <property type="match status" value="1"/>
</dbReference>
<accession>A0A6P9B884</accession>
<dbReference type="Pfam" id="PF00335">
    <property type="entry name" value="Tetraspanin"/>
    <property type="match status" value="1"/>
</dbReference>
<dbReference type="PANTHER" id="PTHR19282:SF477">
    <property type="entry name" value="TETRASPANIN"/>
    <property type="match status" value="1"/>
</dbReference>
<feature type="transmembrane region" description="Helical" evidence="5">
    <location>
        <begin position="130"/>
        <end position="152"/>
    </location>
</feature>
<keyword evidence="4 5" id="KW-0472">Membrane</keyword>
<gene>
    <name evidence="7" type="primary">LOC117661927</name>
</gene>
<evidence type="ECO:0000313" key="7">
    <source>
        <dbReference type="RefSeq" id="XP_034267128.1"/>
    </source>
</evidence>
<dbReference type="GeneID" id="117661927"/>
<feature type="transmembrane region" description="Helical" evidence="5">
    <location>
        <begin position="56"/>
        <end position="83"/>
    </location>
</feature>
<comment type="subcellular location">
    <subcellularLocation>
        <location evidence="1">Membrane</location>
        <topology evidence="1">Multi-pass membrane protein</topology>
    </subcellularLocation>
</comment>
<keyword evidence="3 5" id="KW-1133">Transmembrane helix</keyword>
<dbReference type="InterPro" id="IPR018499">
    <property type="entry name" value="Tetraspanin/Peripherin"/>
</dbReference>
<evidence type="ECO:0000256" key="5">
    <source>
        <dbReference type="SAM" id="Phobius"/>
    </source>
</evidence>
<evidence type="ECO:0000256" key="3">
    <source>
        <dbReference type="ARBA" id="ARBA00022989"/>
    </source>
</evidence>
<dbReference type="PANTHER" id="PTHR19282">
    <property type="entry name" value="TETRASPANIN"/>
    <property type="match status" value="1"/>
</dbReference>
<dbReference type="InterPro" id="IPR008952">
    <property type="entry name" value="Tetraspanin_EC2_sf"/>
</dbReference>
<feature type="transmembrane region" description="Helical" evidence="5">
    <location>
        <begin position="95"/>
        <end position="118"/>
    </location>
</feature>
<keyword evidence="6" id="KW-1185">Reference proteome</keyword>
<dbReference type="SUPFAM" id="SSF48652">
    <property type="entry name" value="Tetraspanin"/>
    <property type="match status" value="1"/>
</dbReference>
<organism evidence="6 7">
    <name type="scientific">Pantherophis guttatus</name>
    <name type="common">Corn snake</name>
    <name type="synonym">Elaphe guttata</name>
    <dbReference type="NCBI Taxonomy" id="94885"/>
    <lineage>
        <taxon>Eukaryota</taxon>
        <taxon>Metazoa</taxon>
        <taxon>Chordata</taxon>
        <taxon>Craniata</taxon>
        <taxon>Vertebrata</taxon>
        <taxon>Euteleostomi</taxon>
        <taxon>Lepidosauria</taxon>
        <taxon>Squamata</taxon>
        <taxon>Bifurcata</taxon>
        <taxon>Unidentata</taxon>
        <taxon>Episquamata</taxon>
        <taxon>Toxicofera</taxon>
        <taxon>Serpentes</taxon>
        <taxon>Colubroidea</taxon>
        <taxon>Colubridae</taxon>
        <taxon>Colubrinae</taxon>
        <taxon>Pantherophis</taxon>
    </lineage>
</organism>
<dbReference type="OMA" id="HKQLKCC"/>
<dbReference type="AlphaFoldDB" id="A0A6P9B884"/>
<sequence length="298" mass="34100">MEVFLEGESEVERKKEKNAHRIILKYCKIRRIWHNLSFNPFLVLATESWDRALPKVVLTFVGFFLWGASLLLLFGGLFVIFTYKSYGAFFPNQFFLLPGWLAILTAALLFPAGLLAICVPVKSSHYSQGILMYLLLVLFCLKTSSVAMTQVYSAKACYQLRSSLDHFFHRYNWTFPHHCSTKMVDSIHKQLKCCGIYNYTDWAEGLPKPLQSGHILVPESCCKETFLDCNGDLNQPEKLFKEGCLMKLQKRLRFITQYMVWCCVLVICLEVLAAVSNGILMKAPPAQDFRILDSSAFS</sequence>
<dbReference type="Proteomes" id="UP001652622">
    <property type="component" value="Unplaced"/>
</dbReference>
<keyword evidence="2 5" id="KW-0812">Transmembrane</keyword>
<dbReference type="RefSeq" id="XP_034267128.1">
    <property type="nucleotide sequence ID" value="XM_034411237.1"/>
</dbReference>
<dbReference type="InParanoid" id="A0A6P9B884"/>
<evidence type="ECO:0000256" key="1">
    <source>
        <dbReference type="ARBA" id="ARBA00004141"/>
    </source>
</evidence>
<dbReference type="KEGG" id="pgut:117661927"/>
<reference evidence="7" key="1">
    <citation type="submission" date="2025-08" db="UniProtKB">
        <authorList>
            <consortium name="RefSeq"/>
        </authorList>
    </citation>
    <scope>IDENTIFICATION</scope>
    <source>
        <tissue evidence="7">Blood</tissue>
    </source>
</reference>